<name>A0A397HWG9_ASPTH</name>
<dbReference type="PANTHER" id="PTHR33337">
    <property type="entry name" value="GFA DOMAIN-CONTAINING PROTEIN"/>
    <property type="match status" value="1"/>
</dbReference>
<dbReference type="SUPFAM" id="SSF51316">
    <property type="entry name" value="Mss4-like"/>
    <property type="match status" value="1"/>
</dbReference>
<dbReference type="PROSITE" id="PS51891">
    <property type="entry name" value="CENP_V_GFA"/>
    <property type="match status" value="1"/>
</dbReference>
<keyword evidence="4" id="KW-0456">Lyase</keyword>
<evidence type="ECO:0000259" key="5">
    <source>
        <dbReference type="PROSITE" id="PS51891"/>
    </source>
</evidence>
<dbReference type="Gene3D" id="3.90.1590.10">
    <property type="entry name" value="glutathione-dependent formaldehyde- activating enzyme (gfa)"/>
    <property type="match status" value="1"/>
</dbReference>
<reference evidence="6" key="1">
    <citation type="submission" date="2018-08" db="EMBL/GenBank/DDBJ databases">
        <title>Draft genome sequence of azole-resistant Aspergillus thermomutatus (Neosartorya pseudofischeri) strain HMR AF 39, isolated from a human nasal aspirate.</title>
        <authorList>
            <person name="Parent-Michaud M."/>
            <person name="Dufresne P.J."/>
            <person name="Fournier E."/>
            <person name="Martineau C."/>
            <person name="Moreira S."/>
            <person name="Perkins V."/>
            <person name="De Repentigny L."/>
            <person name="Dufresne S.F."/>
        </authorList>
    </citation>
    <scope>NUCLEOTIDE SEQUENCE [LARGE SCALE GENOMIC DNA]</scope>
    <source>
        <strain evidence="6">HMR AF 39</strain>
    </source>
</reference>
<evidence type="ECO:0000256" key="3">
    <source>
        <dbReference type="ARBA" id="ARBA00022833"/>
    </source>
</evidence>
<evidence type="ECO:0000256" key="1">
    <source>
        <dbReference type="ARBA" id="ARBA00005495"/>
    </source>
</evidence>
<evidence type="ECO:0000313" key="7">
    <source>
        <dbReference type="Proteomes" id="UP000215305"/>
    </source>
</evidence>
<keyword evidence="2" id="KW-0479">Metal-binding</keyword>
<protein>
    <recommendedName>
        <fullName evidence="5">CENP-V/GFA domain-containing protein</fullName>
    </recommendedName>
</protein>
<comment type="caution">
    <text evidence="6">The sequence shown here is derived from an EMBL/GenBank/DDBJ whole genome shotgun (WGS) entry which is preliminary data.</text>
</comment>
<dbReference type="RefSeq" id="XP_026617892.1">
    <property type="nucleotide sequence ID" value="XM_026763011.1"/>
</dbReference>
<keyword evidence="3" id="KW-0862">Zinc</keyword>
<comment type="similarity">
    <text evidence="1">Belongs to the Gfa family.</text>
</comment>
<dbReference type="InterPro" id="IPR011057">
    <property type="entry name" value="Mss4-like_sf"/>
</dbReference>
<organism evidence="6 7">
    <name type="scientific">Aspergillus thermomutatus</name>
    <name type="common">Neosartorya pseudofischeri</name>
    <dbReference type="NCBI Taxonomy" id="41047"/>
    <lineage>
        <taxon>Eukaryota</taxon>
        <taxon>Fungi</taxon>
        <taxon>Dikarya</taxon>
        <taxon>Ascomycota</taxon>
        <taxon>Pezizomycotina</taxon>
        <taxon>Eurotiomycetes</taxon>
        <taxon>Eurotiomycetidae</taxon>
        <taxon>Eurotiales</taxon>
        <taxon>Aspergillaceae</taxon>
        <taxon>Aspergillus</taxon>
        <taxon>Aspergillus subgen. Fumigati</taxon>
    </lineage>
</organism>
<dbReference type="EMBL" id="NKHU02000017">
    <property type="protein sequence ID" value="RHZ65534.1"/>
    <property type="molecule type" value="Genomic_DNA"/>
</dbReference>
<dbReference type="InterPro" id="IPR006913">
    <property type="entry name" value="CENP-V/GFA"/>
</dbReference>
<evidence type="ECO:0000313" key="6">
    <source>
        <dbReference type="EMBL" id="RHZ65534.1"/>
    </source>
</evidence>
<proteinExistence type="inferred from homology"/>
<dbReference type="STRING" id="41047.A0A397HWG9"/>
<sequence>MTCISTGSCLCGACAYSYTGEPTVRAICHCPPCRKISGGTNTVNFVVPEGSFALIRGSPKRFSTEHEYGMVLSVFFCPDCGNTLWKEASGSGFKGFKRVQAGTLSESSKLNEKIDMEFYAAARATWLVRLPDAAQKEQF</sequence>
<dbReference type="AlphaFoldDB" id="A0A397HWG9"/>
<dbReference type="GO" id="GO:0016846">
    <property type="term" value="F:carbon-sulfur lyase activity"/>
    <property type="evidence" value="ECO:0007669"/>
    <property type="project" value="InterPro"/>
</dbReference>
<dbReference type="PANTHER" id="PTHR33337:SF30">
    <property type="entry name" value="DUF636 DOMAIN PROTEIN (AFU_ORTHOLOGUE AFUA_1G03180)"/>
    <property type="match status" value="1"/>
</dbReference>
<dbReference type="OrthoDB" id="9985472at2759"/>
<accession>A0A397HWG9</accession>
<evidence type="ECO:0000256" key="2">
    <source>
        <dbReference type="ARBA" id="ARBA00022723"/>
    </source>
</evidence>
<dbReference type="GeneID" id="38131366"/>
<evidence type="ECO:0000256" key="4">
    <source>
        <dbReference type="ARBA" id="ARBA00023239"/>
    </source>
</evidence>
<dbReference type="Proteomes" id="UP000215305">
    <property type="component" value="Unassembled WGS sequence"/>
</dbReference>
<dbReference type="GO" id="GO:0046872">
    <property type="term" value="F:metal ion binding"/>
    <property type="evidence" value="ECO:0007669"/>
    <property type="project" value="UniProtKB-KW"/>
</dbReference>
<feature type="domain" description="CENP-V/GFA" evidence="5">
    <location>
        <begin position="5"/>
        <end position="120"/>
    </location>
</feature>
<dbReference type="VEuPathDB" id="FungiDB:CDV56_109392"/>
<dbReference type="Pfam" id="PF04828">
    <property type="entry name" value="GFA"/>
    <property type="match status" value="1"/>
</dbReference>
<gene>
    <name evidence="6" type="ORF">CDV56_109392</name>
</gene>
<keyword evidence="7" id="KW-1185">Reference proteome</keyword>